<dbReference type="RefSeq" id="WP_143042712.1">
    <property type="nucleotide sequence ID" value="NZ_FNXG01000001.1"/>
</dbReference>
<dbReference type="Proteomes" id="UP000199125">
    <property type="component" value="Unassembled WGS sequence"/>
</dbReference>
<evidence type="ECO:0000313" key="3">
    <source>
        <dbReference type="Proteomes" id="UP000199125"/>
    </source>
</evidence>
<feature type="signal peptide" evidence="1">
    <location>
        <begin position="1"/>
        <end position="28"/>
    </location>
</feature>
<evidence type="ECO:0000313" key="2">
    <source>
        <dbReference type="EMBL" id="SEH63222.1"/>
    </source>
</evidence>
<dbReference type="OrthoDB" id="964913at2"/>
<name>A0A1H6JQN2_9RHOB</name>
<evidence type="ECO:0008006" key="4">
    <source>
        <dbReference type="Google" id="ProtNLM"/>
    </source>
</evidence>
<proteinExistence type="predicted"/>
<evidence type="ECO:0000256" key="1">
    <source>
        <dbReference type="SAM" id="SignalP"/>
    </source>
</evidence>
<feature type="chain" id="PRO_5011628165" description="SH3 domain-containing protein" evidence="1">
    <location>
        <begin position="29"/>
        <end position="274"/>
    </location>
</feature>
<dbReference type="EMBL" id="FNXG01000001">
    <property type="protein sequence ID" value="SEH63222.1"/>
    <property type="molecule type" value="Genomic_DNA"/>
</dbReference>
<keyword evidence="3" id="KW-1185">Reference proteome</keyword>
<organism evidence="2 3">
    <name type="scientific">Paracoccus alkenifer</name>
    <dbReference type="NCBI Taxonomy" id="65735"/>
    <lineage>
        <taxon>Bacteria</taxon>
        <taxon>Pseudomonadati</taxon>
        <taxon>Pseudomonadota</taxon>
        <taxon>Alphaproteobacteria</taxon>
        <taxon>Rhodobacterales</taxon>
        <taxon>Paracoccaceae</taxon>
        <taxon>Paracoccus</taxon>
    </lineage>
</organism>
<dbReference type="AlphaFoldDB" id="A0A1H6JQN2"/>
<keyword evidence="1" id="KW-0732">Signal</keyword>
<reference evidence="3" key="1">
    <citation type="submission" date="2016-10" db="EMBL/GenBank/DDBJ databases">
        <authorList>
            <person name="Varghese N."/>
            <person name="Submissions S."/>
        </authorList>
    </citation>
    <scope>NUCLEOTIDE SEQUENCE [LARGE SCALE GENOMIC DNA]</scope>
    <source>
        <strain evidence="3">DSM 11593</strain>
    </source>
</reference>
<accession>A0A1H6JQN2</accession>
<protein>
    <recommendedName>
        <fullName evidence="4">SH3 domain-containing protein</fullName>
    </recommendedName>
</protein>
<dbReference type="STRING" id="65735.SAMN04488075_0480"/>
<gene>
    <name evidence="2" type="ORF">SAMN04488075_0480</name>
</gene>
<sequence length="274" mass="29851">MRRTPVLPAARAAAVTVGLVLAAVPARAEIDGHGPDAWRVTGVSASDHLNARMGPGTNYPVIETFAHDERGMQQITCVPFHTHAHYQRLTQAQIDALPQRWCLMRSASMSKAGWVAQRFITPDGTEPVAHGRPATSGAGHQPYAAVAGVDPVAQAVDLVREVYERQFQSENSSLPGPFDASVADEYFTADIVAWLASGQVGAHPLYGAQDFDGTIAEPVPDPDAPMLRGMITINVDFTNFGQRQRAVFYIRPDTTRPEAPLRIFRVEHDGWSYP</sequence>